<dbReference type="AlphaFoldDB" id="A0A449B4X5"/>
<dbReference type="SUPFAM" id="SSF53474">
    <property type="entry name" value="alpha/beta-Hydrolases"/>
    <property type="match status" value="1"/>
</dbReference>
<evidence type="ECO:0000313" key="4">
    <source>
        <dbReference type="EMBL" id="VEU75625.1"/>
    </source>
</evidence>
<accession>A0A449B4X5</accession>
<reference evidence="4 5" key="1">
    <citation type="submission" date="2019-01" db="EMBL/GenBank/DDBJ databases">
        <authorList>
            <consortium name="Pathogen Informatics"/>
        </authorList>
    </citation>
    <scope>NUCLEOTIDE SEQUENCE [LARGE SCALE GENOMIC DNA]</scope>
    <source>
        <strain evidence="4 5">NCTC10168</strain>
    </source>
</reference>
<dbReference type="Pfam" id="PF00561">
    <property type="entry name" value="Abhydrolase_1"/>
    <property type="match status" value="1"/>
</dbReference>
<evidence type="ECO:0000259" key="3">
    <source>
        <dbReference type="Pfam" id="PF00561"/>
    </source>
</evidence>
<dbReference type="OrthoDB" id="397642at2"/>
<organism evidence="4 5">
    <name type="scientific">Mycoplasmopsis maculosa</name>
    <dbReference type="NCBI Taxonomy" id="114885"/>
    <lineage>
        <taxon>Bacteria</taxon>
        <taxon>Bacillati</taxon>
        <taxon>Mycoplasmatota</taxon>
        <taxon>Mycoplasmoidales</taxon>
        <taxon>Metamycoplasmataceae</taxon>
        <taxon>Mycoplasmopsis</taxon>
    </lineage>
</organism>
<dbReference type="InterPro" id="IPR029058">
    <property type="entry name" value="AB_hydrolase_fold"/>
</dbReference>
<proteinExistence type="inferred from homology"/>
<evidence type="ECO:0000313" key="5">
    <source>
        <dbReference type="Proteomes" id="UP000290243"/>
    </source>
</evidence>
<dbReference type="InterPro" id="IPR050266">
    <property type="entry name" value="AB_hydrolase_sf"/>
</dbReference>
<dbReference type="PANTHER" id="PTHR43798:SF33">
    <property type="entry name" value="HYDROLASE, PUTATIVE (AFU_ORTHOLOGUE AFUA_2G14860)-RELATED"/>
    <property type="match status" value="1"/>
</dbReference>
<dbReference type="RefSeq" id="WP_129646888.1">
    <property type="nucleotide sequence ID" value="NZ_LR215037.1"/>
</dbReference>
<protein>
    <submittedName>
        <fullName evidence="4">Esterase/lipase</fullName>
    </submittedName>
</protein>
<keyword evidence="2" id="KW-0378">Hydrolase</keyword>
<feature type="domain" description="AB hydrolase-1" evidence="3">
    <location>
        <begin position="24"/>
        <end position="256"/>
    </location>
</feature>
<dbReference type="PANTHER" id="PTHR43798">
    <property type="entry name" value="MONOACYLGLYCEROL LIPASE"/>
    <property type="match status" value="1"/>
</dbReference>
<gene>
    <name evidence="4" type="ORF">NCTC10168_00552</name>
</gene>
<comment type="similarity">
    <text evidence="1">Belongs to the lipase/esterase LIP3/BchO family.</text>
</comment>
<evidence type="ECO:0000256" key="2">
    <source>
        <dbReference type="ARBA" id="ARBA00022487"/>
    </source>
</evidence>
<evidence type="ECO:0000256" key="1">
    <source>
        <dbReference type="ARBA" id="ARBA00006989"/>
    </source>
</evidence>
<dbReference type="Gene3D" id="3.40.50.1820">
    <property type="entry name" value="alpha/beta hydrolase"/>
    <property type="match status" value="1"/>
</dbReference>
<dbReference type="GO" id="GO:0052689">
    <property type="term" value="F:carboxylic ester hydrolase activity"/>
    <property type="evidence" value="ECO:0007669"/>
    <property type="project" value="UniProtKB-KW"/>
</dbReference>
<dbReference type="KEGG" id="mmau:NCTC10168_00552"/>
<dbReference type="EMBL" id="LR215037">
    <property type="protein sequence ID" value="VEU75625.1"/>
    <property type="molecule type" value="Genomic_DNA"/>
</dbReference>
<dbReference type="Proteomes" id="UP000290243">
    <property type="component" value="Chromosome"/>
</dbReference>
<sequence>MEKFIDIFDERIYFTMEDEKEDLPIFLFIHGFADRGLTISPLKQLKNRKYKIATLDLPGSGKSSLKNNASLEYFSKIVFKLIEKEFIDKEIYIISHSMGAIPGLFNLKVNDKVKHLFLLAPLNYNLLSIENDLNSDIFKWLLPENENDAFDSLFNLVFEPNQNYINGINLLAKKIFDSIDLRKQKFGFLVKEQILSKNYLNNQIRKLFDENSNFTVIFGSEDKFVSKNQMLLLKKDRPDIKFFEIKKCGHAMFYQKAEEINNIINEYLSNK</sequence>
<keyword evidence="2" id="KW-0719">Serine esterase</keyword>
<name>A0A449B4X5_9BACT</name>
<keyword evidence="5" id="KW-1185">Reference proteome</keyword>
<dbReference type="InterPro" id="IPR000073">
    <property type="entry name" value="AB_hydrolase_1"/>
</dbReference>
<dbReference type="GO" id="GO:0016020">
    <property type="term" value="C:membrane"/>
    <property type="evidence" value="ECO:0007669"/>
    <property type="project" value="TreeGrafter"/>
</dbReference>